<sequence length="243" mass="26081">MAALQRTVMAYGARAPNVVASVGLGAASLLPLVEVVPYGVLGVQLDASHRFMRASSEPDADTVVVDPAGLRFIQDLGPAGAGGASGAIYSWLKIGLEARFPHEVRHAVRKEGDAKLHSYGSKQVIHVVGPNLNEISVATAATRAAAVQQLTTAYMHILEQFLSSEARHLRLLPVSSGIFAGPFQHDLPEMTFASLDSAFRSLPVESQRRLLRLGVKLCIFDQQQFHKFLAACPTCARSARNEG</sequence>
<evidence type="ECO:0000313" key="1">
    <source>
        <dbReference type="EMBL" id="CAE7454743.1"/>
    </source>
</evidence>
<dbReference type="SUPFAM" id="SSF52949">
    <property type="entry name" value="Macro domain-like"/>
    <property type="match status" value="1"/>
</dbReference>
<evidence type="ECO:0000313" key="2">
    <source>
        <dbReference type="Proteomes" id="UP000604046"/>
    </source>
</evidence>
<proteinExistence type="predicted"/>
<protein>
    <recommendedName>
        <fullName evidence="3">Macro domain-containing protein</fullName>
    </recommendedName>
</protein>
<dbReference type="AlphaFoldDB" id="A0A812RV17"/>
<name>A0A812RV17_9DINO</name>
<organism evidence="1 2">
    <name type="scientific">Symbiodinium natans</name>
    <dbReference type="NCBI Taxonomy" id="878477"/>
    <lineage>
        <taxon>Eukaryota</taxon>
        <taxon>Sar</taxon>
        <taxon>Alveolata</taxon>
        <taxon>Dinophyceae</taxon>
        <taxon>Suessiales</taxon>
        <taxon>Symbiodiniaceae</taxon>
        <taxon>Symbiodinium</taxon>
    </lineage>
</organism>
<dbReference type="Gene3D" id="3.40.220.10">
    <property type="entry name" value="Leucine Aminopeptidase, subunit E, domain 1"/>
    <property type="match status" value="1"/>
</dbReference>
<accession>A0A812RV17</accession>
<comment type="caution">
    <text evidence="1">The sequence shown here is derived from an EMBL/GenBank/DDBJ whole genome shotgun (WGS) entry which is preliminary data.</text>
</comment>
<dbReference type="EMBL" id="CAJNDS010002376">
    <property type="protein sequence ID" value="CAE7454743.1"/>
    <property type="molecule type" value="Genomic_DNA"/>
</dbReference>
<evidence type="ECO:0008006" key="3">
    <source>
        <dbReference type="Google" id="ProtNLM"/>
    </source>
</evidence>
<dbReference type="Proteomes" id="UP000604046">
    <property type="component" value="Unassembled WGS sequence"/>
</dbReference>
<reference evidence="1" key="1">
    <citation type="submission" date="2021-02" db="EMBL/GenBank/DDBJ databases">
        <authorList>
            <person name="Dougan E. K."/>
            <person name="Rhodes N."/>
            <person name="Thang M."/>
            <person name="Chan C."/>
        </authorList>
    </citation>
    <scope>NUCLEOTIDE SEQUENCE</scope>
</reference>
<keyword evidence="2" id="KW-1185">Reference proteome</keyword>
<dbReference type="InterPro" id="IPR043472">
    <property type="entry name" value="Macro_dom-like"/>
</dbReference>
<gene>
    <name evidence="1" type="ORF">SNAT2548_LOCUS24996</name>
</gene>
<dbReference type="OrthoDB" id="239853at2759"/>